<dbReference type="RefSeq" id="XP_033529935.1">
    <property type="nucleotide sequence ID" value="XM_033681584.1"/>
</dbReference>
<dbReference type="Proteomes" id="UP000504638">
    <property type="component" value="Unplaced"/>
</dbReference>
<dbReference type="EMBL" id="ML975186">
    <property type="protein sequence ID" value="KAF1808304.1"/>
    <property type="molecule type" value="Genomic_DNA"/>
</dbReference>
<evidence type="ECO:0000313" key="4">
    <source>
        <dbReference type="RefSeq" id="XP_033529935.1"/>
    </source>
</evidence>
<reference evidence="4" key="2">
    <citation type="submission" date="2020-04" db="EMBL/GenBank/DDBJ databases">
        <authorList>
            <consortium name="NCBI Genome Project"/>
        </authorList>
    </citation>
    <scope>NUCLEOTIDE SEQUENCE</scope>
    <source>
        <strain evidence="4">CBS 781.70</strain>
    </source>
</reference>
<feature type="compositionally biased region" description="Basic and acidic residues" evidence="1">
    <location>
        <begin position="1"/>
        <end position="10"/>
    </location>
</feature>
<keyword evidence="3" id="KW-1185">Reference proteome</keyword>
<reference evidence="4" key="3">
    <citation type="submission" date="2025-04" db="UniProtKB">
        <authorList>
            <consortium name="RefSeq"/>
        </authorList>
    </citation>
    <scope>IDENTIFICATION</scope>
    <source>
        <strain evidence="4">CBS 781.70</strain>
    </source>
</reference>
<sequence length="90" mass="10055">MDNDETKELASDPDYGPDSLEVEKVEEGPDEMEVDEKLEKPTMEINNGISTKQSVQLRNASVQYPLLLHPTDDEDDMQTKDAMIGNLESG</sequence>
<proteinExistence type="predicted"/>
<dbReference type="GeneID" id="54422154"/>
<feature type="region of interest" description="Disordered" evidence="1">
    <location>
        <begin position="1"/>
        <end position="33"/>
    </location>
</feature>
<evidence type="ECO:0000256" key="1">
    <source>
        <dbReference type="SAM" id="MobiDB-lite"/>
    </source>
</evidence>
<reference evidence="2 4" key="1">
    <citation type="submission" date="2020-01" db="EMBL/GenBank/DDBJ databases">
        <authorList>
            <consortium name="DOE Joint Genome Institute"/>
            <person name="Haridas S."/>
            <person name="Albert R."/>
            <person name="Binder M."/>
            <person name="Bloem J."/>
            <person name="Labutti K."/>
            <person name="Salamov A."/>
            <person name="Andreopoulos B."/>
            <person name="Baker S.E."/>
            <person name="Barry K."/>
            <person name="Bills G."/>
            <person name="Bluhm B.H."/>
            <person name="Cannon C."/>
            <person name="Castanera R."/>
            <person name="Culley D.E."/>
            <person name="Daum C."/>
            <person name="Ezra D."/>
            <person name="Gonzalez J.B."/>
            <person name="Henrissat B."/>
            <person name="Kuo A."/>
            <person name="Liang C."/>
            <person name="Lipzen A."/>
            <person name="Lutzoni F."/>
            <person name="Magnuson J."/>
            <person name="Mondo S."/>
            <person name="Nolan M."/>
            <person name="Ohm R."/>
            <person name="Pangilinan J."/>
            <person name="Park H.-J."/>
            <person name="Ramirez L."/>
            <person name="Alfaro M."/>
            <person name="Sun H."/>
            <person name="Tritt A."/>
            <person name="Yoshinaga Y."/>
            <person name="Zwiers L.-H."/>
            <person name="Turgeon B.G."/>
            <person name="Goodwin S.B."/>
            <person name="Spatafora J.W."/>
            <person name="Crous P.W."/>
            <person name="Grigoriev I.V."/>
        </authorList>
    </citation>
    <scope>NUCLEOTIDE SEQUENCE</scope>
    <source>
        <strain evidence="2 4">CBS 781.70</strain>
    </source>
</reference>
<accession>A0A6G1FR85</accession>
<organism evidence="2">
    <name type="scientific">Eremomyces bilateralis CBS 781.70</name>
    <dbReference type="NCBI Taxonomy" id="1392243"/>
    <lineage>
        <taxon>Eukaryota</taxon>
        <taxon>Fungi</taxon>
        <taxon>Dikarya</taxon>
        <taxon>Ascomycota</taxon>
        <taxon>Pezizomycotina</taxon>
        <taxon>Dothideomycetes</taxon>
        <taxon>Dothideomycetes incertae sedis</taxon>
        <taxon>Eremomycetales</taxon>
        <taxon>Eremomycetaceae</taxon>
        <taxon>Eremomyces</taxon>
    </lineage>
</organism>
<protein>
    <submittedName>
        <fullName evidence="2 4">Uncharacterized protein</fullName>
    </submittedName>
</protein>
<evidence type="ECO:0000313" key="2">
    <source>
        <dbReference type="EMBL" id="KAF1808304.1"/>
    </source>
</evidence>
<dbReference type="AlphaFoldDB" id="A0A6G1FR85"/>
<name>A0A6G1FR85_9PEZI</name>
<evidence type="ECO:0000313" key="3">
    <source>
        <dbReference type="Proteomes" id="UP000504638"/>
    </source>
</evidence>
<gene>
    <name evidence="2 4" type="ORF">P152DRAFT_477447</name>
</gene>